<dbReference type="EMBL" id="BAAAHD010000066">
    <property type="protein sequence ID" value="GAA0588318.1"/>
    <property type="molecule type" value="Genomic_DNA"/>
</dbReference>
<proteinExistence type="predicted"/>
<organism evidence="1 2">
    <name type="scientific">Actinomadura livida</name>
    <dbReference type="NCBI Taxonomy" id="79909"/>
    <lineage>
        <taxon>Bacteria</taxon>
        <taxon>Bacillati</taxon>
        <taxon>Actinomycetota</taxon>
        <taxon>Actinomycetes</taxon>
        <taxon>Streptosporangiales</taxon>
        <taxon>Thermomonosporaceae</taxon>
        <taxon>Actinomadura</taxon>
    </lineage>
</organism>
<accession>A0ABP3QCP0</accession>
<keyword evidence="2" id="KW-1185">Reference proteome</keyword>
<dbReference type="SUPFAM" id="SSF47413">
    <property type="entry name" value="lambda repressor-like DNA-binding domains"/>
    <property type="match status" value="1"/>
</dbReference>
<gene>
    <name evidence="1" type="ORF">GCM10009546_58380</name>
</gene>
<evidence type="ECO:0008006" key="3">
    <source>
        <dbReference type="Google" id="ProtNLM"/>
    </source>
</evidence>
<reference evidence="2" key="1">
    <citation type="journal article" date="2019" name="Int. J. Syst. Evol. Microbiol.">
        <title>The Global Catalogue of Microorganisms (GCM) 10K type strain sequencing project: providing services to taxonomists for standard genome sequencing and annotation.</title>
        <authorList>
            <consortium name="The Broad Institute Genomics Platform"/>
            <consortium name="The Broad Institute Genome Sequencing Center for Infectious Disease"/>
            <person name="Wu L."/>
            <person name="Ma J."/>
        </authorList>
    </citation>
    <scope>NUCLEOTIDE SEQUENCE [LARGE SCALE GENOMIC DNA]</scope>
    <source>
        <strain evidence="2">JCM 10667</strain>
    </source>
</reference>
<sequence>MSVGMSLPGELNMQSTITHLNASRSLVTRFNQLVRVEMRQSVREARDTRRKRVTTLQSPFFSGSMPACRVSPLPATGKEFRQLSDLDERDHPPEAWRRLGRIVRRRRIELGFGSQASLAAEGGPSLSVVNKIETGRGRDYTDRVIIPLEDRLAWRRGSFRAVLEGGEPECLDTAPAAPAAEPGDGGYPAEVAGDPFLRFIWDAPAALADDEDKWAAITGVLLRRMRSAPRAAEELPDHRRKAGGNIVSAAGNGHSKVISVRDVPSGARPARMTQWEMPWIPLTNSSSSRQSNA</sequence>
<protein>
    <recommendedName>
        <fullName evidence="3">XRE family transcriptional regulator</fullName>
    </recommendedName>
</protein>
<dbReference type="Gene3D" id="1.10.260.40">
    <property type="entry name" value="lambda repressor-like DNA-binding domains"/>
    <property type="match status" value="1"/>
</dbReference>
<dbReference type="Proteomes" id="UP001501427">
    <property type="component" value="Unassembled WGS sequence"/>
</dbReference>
<evidence type="ECO:0000313" key="1">
    <source>
        <dbReference type="EMBL" id="GAA0588318.1"/>
    </source>
</evidence>
<comment type="caution">
    <text evidence="1">The sequence shown here is derived from an EMBL/GenBank/DDBJ whole genome shotgun (WGS) entry which is preliminary data.</text>
</comment>
<evidence type="ECO:0000313" key="2">
    <source>
        <dbReference type="Proteomes" id="UP001501427"/>
    </source>
</evidence>
<dbReference type="InterPro" id="IPR010982">
    <property type="entry name" value="Lambda_DNA-bd_dom_sf"/>
</dbReference>
<name>A0ABP3QCP0_9ACTN</name>